<evidence type="ECO:0000313" key="2">
    <source>
        <dbReference type="EMBL" id="KAK8852407.1"/>
    </source>
</evidence>
<keyword evidence="3" id="KW-1185">Reference proteome</keyword>
<gene>
    <name evidence="2" type="ORF">M9Y10_017381</name>
</gene>
<dbReference type="EMBL" id="JAPFFF010000023">
    <property type="protein sequence ID" value="KAK8852407.1"/>
    <property type="molecule type" value="Genomic_DNA"/>
</dbReference>
<evidence type="ECO:0000259" key="1">
    <source>
        <dbReference type="Pfam" id="PF10416"/>
    </source>
</evidence>
<dbReference type="Proteomes" id="UP001470230">
    <property type="component" value="Unassembled WGS sequence"/>
</dbReference>
<protein>
    <recommendedName>
        <fullName evidence="1">Initiator binding domain-containing protein</fullName>
    </recommendedName>
</protein>
<organism evidence="2 3">
    <name type="scientific">Tritrichomonas musculus</name>
    <dbReference type="NCBI Taxonomy" id="1915356"/>
    <lineage>
        <taxon>Eukaryota</taxon>
        <taxon>Metamonada</taxon>
        <taxon>Parabasalia</taxon>
        <taxon>Tritrichomonadida</taxon>
        <taxon>Tritrichomonadidae</taxon>
        <taxon>Tritrichomonas</taxon>
    </lineage>
</organism>
<comment type="caution">
    <text evidence="2">The sequence shown here is derived from an EMBL/GenBank/DDBJ whole genome shotgun (WGS) entry which is preliminary data.</text>
</comment>
<name>A0ABR2HTR5_9EUKA</name>
<reference evidence="2 3" key="1">
    <citation type="submission" date="2024-04" db="EMBL/GenBank/DDBJ databases">
        <title>Tritrichomonas musculus Genome.</title>
        <authorList>
            <person name="Alves-Ferreira E."/>
            <person name="Grigg M."/>
            <person name="Lorenzi H."/>
            <person name="Galac M."/>
        </authorList>
    </citation>
    <scope>NUCLEOTIDE SEQUENCE [LARGE SCALE GENOMIC DNA]</scope>
    <source>
        <strain evidence="2 3">EAF2021</strain>
    </source>
</reference>
<feature type="domain" description="Initiator binding" evidence="1">
    <location>
        <begin position="5"/>
        <end position="116"/>
    </location>
</feature>
<accession>A0ABR2HTR5</accession>
<sequence>MIEENSQYQTLKNSIGDITRSKKALDSNSFKKIIDNIFMLSDSFPKIYSRKHFLYKCGIFLINDGYMIDLAKLNSLLGLGRTSILNHFNNINYKKEMLNDNMSEHIAIFEDAISPLSKFLKNDDLKLRIQRWTILLRANTASNKEEKEEEESDFESDVRGEWKIPLPVA</sequence>
<proteinExistence type="predicted"/>
<evidence type="ECO:0000313" key="3">
    <source>
        <dbReference type="Proteomes" id="UP001470230"/>
    </source>
</evidence>
<dbReference type="InterPro" id="IPR018845">
    <property type="entry name" value="Initiator-bd"/>
</dbReference>
<dbReference type="Pfam" id="PF10416">
    <property type="entry name" value="IBD"/>
    <property type="match status" value="1"/>
</dbReference>